<feature type="active site" description="Proton acceptor" evidence="17">
    <location>
        <position position="109"/>
    </location>
</feature>
<evidence type="ECO:0000256" key="17">
    <source>
        <dbReference type="HAMAP-Rule" id="MF_02241"/>
    </source>
</evidence>
<evidence type="ECO:0000256" key="1">
    <source>
        <dbReference type="ARBA" id="ARBA00004651"/>
    </source>
</evidence>
<dbReference type="PROSITE" id="PS00379">
    <property type="entry name" value="CDP_ALCOHOL_P_TRANSF"/>
    <property type="match status" value="1"/>
</dbReference>
<keyword evidence="9 17" id="KW-0479">Metal-binding</keyword>
<feature type="binding site" evidence="17">
    <location>
        <position position="84"/>
    </location>
    <ligand>
        <name>Mg(2+)</name>
        <dbReference type="ChEBI" id="CHEBI:18420"/>
        <label>1</label>
    </ligand>
</feature>
<dbReference type="GO" id="GO:0005886">
    <property type="term" value="C:plasma membrane"/>
    <property type="evidence" value="ECO:0007669"/>
    <property type="project" value="UniProtKB-SubCell"/>
</dbReference>
<comment type="function">
    <text evidence="17">Catalyzes the conjugation of the 1'-hydroxyl group of D-myo-inositol-3-phosphate (also named L-myo-inositol-1-phosphate) with a lipid tail of cytidine diphosphate diacylglycerol (CDP-DAG), forming phosphatidylinositol phosphate (PIP) and CMP. PIP is a precursor of phosphatidylinositol (PI) which is an essential lipid required for cell wall formation.</text>
</comment>
<organism evidence="19 20">
    <name type="scientific">Jiangella alkaliphila</name>
    <dbReference type="NCBI Taxonomy" id="419479"/>
    <lineage>
        <taxon>Bacteria</taxon>
        <taxon>Bacillati</taxon>
        <taxon>Actinomycetota</taxon>
        <taxon>Actinomycetes</taxon>
        <taxon>Jiangellales</taxon>
        <taxon>Jiangellaceae</taxon>
        <taxon>Jiangella</taxon>
    </lineage>
</organism>
<comment type="caution">
    <text evidence="17">Lacks conserved residue(s) required for the propagation of feature annotation.</text>
</comment>
<evidence type="ECO:0000313" key="20">
    <source>
        <dbReference type="Proteomes" id="UP000182977"/>
    </source>
</evidence>
<dbReference type="HAMAP" id="MF_02241">
    <property type="entry name" value="PIP_synthase"/>
    <property type="match status" value="1"/>
</dbReference>
<dbReference type="InterPro" id="IPR048254">
    <property type="entry name" value="CDP_ALCOHOL_P_TRANSF_CS"/>
</dbReference>
<comment type="similarity">
    <text evidence="4 17 18">Belongs to the CDP-alcohol phosphatidyltransferase class-I family.</text>
</comment>
<keyword evidence="6 17" id="KW-1003">Cell membrane</keyword>
<keyword evidence="8 17" id="KW-0812">Transmembrane</keyword>
<dbReference type="Gene3D" id="1.20.120.1760">
    <property type="match status" value="1"/>
</dbReference>
<evidence type="ECO:0000256" key="3">
    <source>
        <dbReference type="ARBA" id="ARBA00005189"/>
    </source>
</evidence>
<dbReference type="UniPathway" id="UPA00220"/>
<keyword evidence="17" id="KW-0443">Lipid metabolism</keyword>
<comment type="pathway">
    <text evidence="3">Lipid metabolism.</text>
</comment>
<dbReference type="GO" id="GO:0000287">
    <property type="term" value="F:magnesium ion binding"/>
    <property type="evidence" value="ECO:0007669"/>
    <property type="project" value="UniProtKB-UniRule"/>
</dbReference>
<comment type="catalytic activity">
    <reaction evidence="16 17">
        <text>a CDP-1,2-diacyl-sn-glycerol + 1D-myo-inositol 3-phosphate = a 1,2-diacyl-sn-glycero-3-phospho-(1D-myo-inositol-3-phosphate) + CMP + H(+)</text>
        <dbReference type="Rhea" id="RHEA:60504"/>
        <dbReference type="ChEBI" id="CHEBI:15378"/>
        <dbReference type="ChEBI" id="CHEBI:58088"/>
        <dbReference type="ChEBI" id="CHEBI:58332"/>
        <dbReference type="ChEBI" id="CHEBI:58401"/>
        <dbReference type="ChEBI" id="CHEBI:60377"/>
    </reaction>
</comment>
<dbReference type="InterPro" id="IPR044268">
    <property type="entry name" value="PIP_synthase_PgsA1"/>
</dbReference>
<dbReference type="InterPro" id="IPR043130">
    <property type="entry name" value="CDP-OH_PTrfase_TM_dom"/>
</dbReference>
<comment type="pathway">
    <text evidence="2 17">Phospholipid metabolism; phosphatidylinositol phosphate biosynthesis.</text>
</comment>
<keyword evidence="10 17" id="KW-0460">Magnesium</keyword>
<comment type="subcellular location">
    <subcellularLocation>
        <location evidence="1 17">Cell membrane</location>
        <topology evidence="1 17">Multi-pass membrane protein</topology>
    </subcellularLocation>
</comment>
<evidence type="ECO:0000256" key="11">
    <source>
        <dbReference type="ARBA" id="ARBA00022989"/>
    </source>
</evidence>
<evidence type="ECO:0000313" key="19">
    <source>
        <dbReference type="EMBL" id="SDU72948.1"/>
    </source>
</evidence>
<keyword evidence="20" id="KW-1185">Reference proteome</keyword>
<keyword evidence="17" id="KW-0444">Lipid biosynthesis</keyword>
<evidence type="ECO:0000256" key="2">
    <source>
        <dbReference type="ARBA" id="ARBA00004805"/>
    </source>
</evidence>
<keyword evidence="12 17" id="KW-0472">Membrane</keyword>
<evidence type="ECO:0000256" key="6">
    <source>
        <dbReference type="ARBA" id="ARBA00022475"/>
    </source>
</evidence>
<sequence length="221" mass="23754">MLLIQRTGFGHLESNGRAMLDKYTRVYSTRILTPAARGMLRLGLGPDAVTVIGTLGVVAGAVIFYPLGEFLWGTLFITAFVFFDNIDGIMARLQGRTSKWGAFLDSTLDRFGDAAIFGGLAMWFAGDGDSLRMVALLIACLTLGAVVSYAKARAESLGYTAGGGIAERADRLVAILVVTGLVGLFDLPVVVLEVLLWLLAAASAWTVWHRVRTVQRQAALE</sequence>
<name>A0A1H2KX30_9ACTN</name>
<gene>
    <name evidence="19" type="ORF">SAMN04488563_4439</name>
</gene>
<evidence type="ECO:0000256" key="5">
    <source>
        <dbReference type="ARBA" id="ARBA00011738"/>
    </source>
</evidence>
<keyword evidence="11 17" id="KW-1133">Transmembrane helix</keyword>
<comment type="subunit">
    <text evidence="5 17">Homodimer.</text>
</comment>
<comment type="catalytic activity">
    <reaction evidence="13 17">
        <text>1,2-di-(9Z-octadecenoyl)-sn-glycero-3-cytidine-5'-diphosphate + 1D-myo-inositol 3-phosphate = 1,2-di-(9Z-octadecenoyl)-sn-glycero-3-phospho-(1D-myo-inositol-3-phosphate) + CMP + H(+)</text>
        <dbReference type="Rhea" id="RHEA:61216"/>
        <dbReference type="ChEBI" id="CHEBI:15378"/>
        <dbReference type="ChEBI" id="CHEBI:58401"/>
        <dbReference type="ChEBI" id="CHEBI:60377"/>
        <dbReference type="ChEBI" id="CHEBI:85356"/>
        <dbReference type="ChEBI" id="CHEBI:144472"/>
    </reaction>
</comment>
<evidence type="ECO:0000256" key="18">
    <source>
        <dbReference type="RuleBase" id="RU003750"/>
    </source>
</evidence>
<dbReference type="Pfam" id="PF01066">
    <property type="entry name" value="CDP-OH_P_transf"/>
    <property type="match status" value="1"/>
</dbReference>
<dbReference type="InterPro" id="IPR000462">
    <property type="entry name" value="CDP-OH_P_trans"/>
</dbReference>
<dbReference type="NCBIfam" id="NF045883">
    <property type="entry name" value="PIPSynth"/>
    <property type="match status" value="1"/>
</dbReference>
<evidence type="ECO:0000256" key="8">
    <source>
        <dbReference type="ARBA" id="ARBA00022692"/>
    </source>
</evidence>
<keyword evidence="17" id="KW-1208">Phospholipid metabolism</keyword>
<accession>A0A1H2KX30</accession>
<evidence type="ECO:0000256" key="15">
    <source>
        <dbReference type="ARBA" id="ARBA00033137"/>
    </source>
</evidence>
<protein>
    <recommendedName>
        <fullName evidence="14 17">Phosphatidylinositol phosphate synthase</fullName>
        <shortName evidence="17">PIP synthase</shortName>
        <ecNumber evidence="17">2.7.8.-</ecNumber>
    </recommendedName>
    <alternativeName>
        <fullName evidence="15 17">CDP-diacylglycerol--D-myo-inositol-3-phosphate 3-phosphatidyltransferase</fullName>
    </alternativeName>
</protein>
<evidence type="ECO:0000256" key="13">
    <source>
        <dbReference type="ARBA" id="ARBA00023935"/>
    </source>
</evidence>
<evidence type="ECO:0000256" key="7">
    <source>
        <dbReference type="ARBA" id="ARBA00022679"/>
    </source>
</evidence>
<evidence type="ECO:0000256" key="10">
    <source>
        <dbReference type="ARBA" id="ARBA00022842"/>
    </source>
</evidence>
<dbReference type="Proteomes" id="UP000182977">
    <property type="component" value="Chromosome I"/>
</dbReference>
<feature type="binding site" evidence="17">
    <location>
        <position position="88"/>
    </location>
    <ligand>
        <name>a CDP-1,2-diacyl-sn-glycerol</name>
        <dbReference type="ChEBI" id="CHEBI:58332"/>
    </ligand>
</feature>
<keyword evidence="7 17" id="KW-0808">Transferase</keyword>
<evidence type="ECO:0000256" key="9">
    <source>
        <dbReference type="ARBA" id="ARBA00022723"/>
    </source>
</evidence>
<proteinExistence type="inferred from homology"/>
<dbReference type="STRING" id="419479.SAMN04488563_4439"/>
<feature type="binding site" evidence="17">
    <location>
        <position position="87"/>
    </location>
    <ligand>
        <name>Mg(2+)</name>
        <dbReference type="ChEBI" id="CHEBI:18420"/>
        <label>1</label>
    </ligand>
</feature>
<dbReference type="EMBL" id="LT629791">
    <property type="protein sequence ID" value="SDU72948.1"/>
    <property type="molecule type" value="Genomic_DNA"/>
</dbReference>
<reference evidence="20" key="1">
    <citation type="submission" date="2016-10" db="EMBL/GenBank/DDBJ databases">
        <authorList>
            <person name="Varghese N."/>
            <person name="Submissions S."/>
        </authorList>
    </citation>
    <scope>NUCLEOTIDE SEQUENCE [LARGE SCALE GENOMIC DNA]</scope>
    <source>
        <strain evidence="20">DSM 45079</strain>
    </source>
</reference>
<feature type="transmembrane region" description="Helical" evidence="17">
    <location>
        <begin position="172"/>
        <end position="200"/>
    </location>
</feature>
<feature type="transmembrane region" description="Helical" evidence="17">
    <location>
        <begin position="70"/>
        <end position="86"/>
    </location>
</feature>
<feature type="binding site" evidence="17">
    <location>
        <position position="105"/>
    </location>
    <ligand>
        <name>Mg(2+)</name>
        <dbReference type="ChEBI" id="CHEBI:18420"/>
        <label>1</label>
    </ligand>
</feature>
<feature type="transmembrane region" description="Helical" evidence="17">
    <location>
        <begin position="131"/>
        <end position="152"/>
    </location>
</feature>
<evidence type="ECO:0000256" key="12">
    <source>
        <dbReference type="ARBA" id="ARBA00023136"/>
    </source>
</evidence>
<feature type="binding site" evidence="17">
    <location>
        <position position="84"/>
    </location>
    <ligand>
        <name>Mg(2+)</name>
        <dbReference type="ChEBI" id="CHEBI:18420"/>
        <label>2</label>
    </ligand>
</feature>
<feature type="binding site" evidence="17">
    <location>
        <begin position="47"/>
        <end position="50"/>
    </location>
    <ligand>
        <name>a CDP-1,2-diacyl-sn-glycerol</name>
        <dbReference type="ChEBI" id="CHEBI:58332"/>
    </ligand>
</feature>
<dbReference type="GO" id="GO:0008654">
    <property type="term" value="P:phospholipid biosynthetic process"/>
    <property type="evidence" value="ECO:0007669"/>
    <property type="project" value="UniProtKB-UniRule"/>
</dbReference>
<feature type="binding site" evidence="17">
    <location>
        <position position="98"/>
    </location>
    <ligand>
        <name>a CDP-1,2-diacyl-sn-glycerol</name>
        <dbReference type="ChEBI" id="CHEBI:58332"/>
    </ligand>
</feature>
<feature type="binding site" evidence="17">
    <location>
        <position position="92"/>
    </location>
    <ligand>
        <name>a CDP-1,2-diacyl-sn-glycerol</name>
        <dbReference type="ChEBI" id="CHEBI:58332"/>
    </ligand>
</feature>
<feature type="binding site" evidence="17">
    <location>
        <position position="105"/>
    </location>
    <ligand>
        <name>Mg(2+)</name>
        <dbReference type="ChEBI" id="CHEBI:18420"/>
        <label>2</label>
    </ligand>
</feature>
<dbReference type="EC" id="2.7.8.-" evidence="17"/>
<comment type="cofactor">
    <cofactor evidence="17">
        <name>Mg(2+)</name>
        <dbReference type="ChEBI" id="CHEBI:18420"/>
    </cofactor>
    <text evidence="17">Contains a di-nuclear catalytic Mg(2+) center.</text>
</comment>
<evidence type="ECO:0000256" key="16">
    <source>
        <dbReference type="ARBA" id="ARBA00048865"/>
    </source>
</evidence>
<evidence type="ECO:0000256" key="14">
    <source>
        <dbReference type="ARBA" id="ARBA00024082"/>
    </source>
</evidence>
<feature type="binding site" evidence="17">
    <location>
        <position position="109"/>
    </location>
    <ligand>
        <name>Mg(2+)</name>
        <dbReference type="ChEBI" id="CHEBI:18420"/>
        <label>2</label>
    </ligand>
</feature>
<keyword evidence="17" id="KW-0594">Phospholipid biosynthesis</keyword>
<dbReference type="GO" id="GO:0016780">
    <property type="term" value="F:phosphotransferase activity, for other substituted phosphate groups"/>
    <property type="evidence" value="ECO:0007669"/>
    <property type="project" value="UniProtKB-UniRule"/>
</dbReference>
<evidence type="ECO:0000256" key="4">
    <source>
        <dbReference type="ARBA" id="ARBA00010441"/>
    </source>
</evidence>
<dbReference type="AlphaFoldDB" id="A0A1H2KX30"/>